<gene>
    <name evidence="11" type="ORF">EV699_1334</name>
</gene>
<keyword evidence="3" id="KW-1003">Cell membrane</keyword>
<keyword evidence="4 9" id="KW-0812">Transmembrane</keyword>
<evidence type="ECO:0000256" key="5">
    <source>
        <dbReference type="ARBA" id="ARBA00022970"/>
    </source>
</evidence>
<comment type="caution">
    <text evidence="11">The sequence shown here is derived from an EMBL/GenBank/DDBJ whole genome shotgun (WGS) entry which is preliminary data.</text>
</comment>
<dbReference type="SUPFAM" id="SSF48371">
    <property type="entry name" value="ARM repeat"/>
    <property type="match status" value="1"/>
</dbReference>
<dbReference type="Pfam" id="PF02653">
    <property type="entry name" value="BPD_transp_2"/>
    <property type="match status" value="1"/>
</dbReference>
<comment type="subcellular location">
    <subcellularLocation>
        <location evidence="1">Cell inner membrane</location>
        <topology evidence="1">Multi-pass membrane protein</topology>
    </subcellularLocation>
</comment>
<evidence type="ECO:0000256" key="3">
    <source>
        <dbReference type="ARBA" id="ARBA00022475"/>
    </source>
</evidence>
<dbReference type="RefSeq" id="WP_132545740.1">
    <property type="nucleotide sequence ID" value="NZ_SLWY01000033.1"/>
</dbReference>
<keyword evidence="2" id="KW-0813">Transport</keyword>
<keyword evidence="12" id="KW-1185">Reference proteome</keyword>
<dbReference type="Gene3D" id="1.25.10.10">
    <property type="entry name" value="Leucine-rich Repeat Variant"/>
    <property type="match status" value="1"/>
</dbReference>
<evidence type="ECO:0000313" key="11">
    <source>
        <dbReference type="EMBL" id="TCO76323.1"/>
    </source>
</evidence>
<dbReference type="GO" id="GO:0006865">
    <property type="term" value="P:amino acid transport"/>
    <property type="evidence" value="ECO:0007669"/>
    <property type="project" value="UniProtKB-KW"/>
</dbReference>
<dbReference type="InterPro" id="IPR001851">
    <property type="entry name" value="ABC_transp_permease"/>
</dbReference>
<dbReference type="PANTHER" id="PTHR11795:SF447">
    <property type="entry name" value="ABC TRANSPORTER PERMEASE PROTEIN"/>
    <property type="match status" value="1"/>
</dbReference>
<dbReference type="InterPro" id="IPR016024">
    <property type="entry name" value="ARM-type_fold"/>
</dbReference>
<evidence type="ECO:0000256" key="10">
    <source>
        <dbReference type="SAM" id="SignalP"/>
    </source>
</evidence>
<feature type="chain" id="PRO_5020420213" evidence="10">
    <location>
        <begin position="23"/>
        <end position="527"/>
    </location>
</feature>
<feature type="signal peptide" evidence="10">
    <location>
        <begin position="1"/>
        <end position="22"/>
    </location>
</feature>
<feature type="transmembrane region" description="Helical" evidence="9">
    <location>
        <begin position="377"/>
        <end position="394"/>
    </location>
</feature>
<dbReference type="PANTHER" id="PTHR11795">
    <property type="entry name" value="BRANCHED-CHAIN AMINO ACID TRANSPORT SYSTEM PERMEASE PROTEIN LIVH"/>
    <property type="match status" value="1"/>
</dbReference>
<accession>A0A4R2KRD5</accession>
<evidence type="ECO:0000256" key="1">
    <source>
        <dbReference type="ARBA" id="ARBA00004429"/>
    </source>
</evidence>
<dbReference type="InterPro" id="IPR011989">
    <property type="entry name" value="ARM-like"/>
</dbReference>
<keyword evidence="6 9" id="KW-1133">Transmembrane helix</keyword>
<evidence type="ECO:0000256" key="9">
    <source>
        <dbReference type="SAM" id="Phobius"/>
    </source>
</evidence>
<keyword evidence="10" id="KW-0732">Signal</keyword>
<proteinExistence type="inferred from homology"/>
<reference evidence="11 12" key="1">
    <citation type="submission" date="2019-03" db="EMBL/GenBank/DDBJ databases">
        <title>Genomic Encyclopedia of Type Strains, Phase IV (KMG-IV): sequencing the most valuable type-strain genomes for metagenomic binning, comparative biology and taxonomic classification.</title>
        <authorList>
            <person name="Goeker M."/>
        </authorList>
    </citation>
    <scope>NUCLEOTIDE SEQUENCE [LARGE SCALE GENOMIC DNA]</scope>
    <source>
        <strain evidence="11 12">DSM 25287</strain>
    </source>
</reference>
<dbReference type="CDD" id="cd06582">
    <property type="entry name" value="TM_PBP1_LivH_like"/>
    <property type="match status" value="1"/>
</dbReference>
<feature type="transmembrane region" description="Helical" evidence="9">
    <location>
        <begin position="491"/>
        <end position="510"/>
    </location>
</feature>
<evidence type="ECO:0000256" key="6">
    <source>
        <dbReference type="ARBA" id="ARBA00022989"/>
    </source>
</evidence>
<evidence type="ECO:0000256" key="8">
    <source>
        <dbReference type="ARBA" id="ARBA00037998"/>
    </source>
</evidence>
<dbReference type="OrthoDB" id="9807115at2"/>
<organism evidence="11 12">
    <name type="scientific">Plasticicumulans lactativorans</name>
    <dbReference type="NCBI Taxonomy" id="1133106"/>
    <lineage>
        <taxon>Bacteria</taxon>
        <taxon>Pseudomonadati</taxon>
        <taxon>Pseudomonadota</taxon>
        <taxon>Gammaproteobacteria</taxon>
        <taxon>Candidatus Competibacteraceae</taxon>
        <taxon>Plasticicumulans</taxon>
    </lineage>
</organism>
<dbReference type="InterPro" id="IPR052157">
    <property type="entry name" value="BCAA_transport_permease"/>
</dbReference>
<feature type="transmembrane region" description="Helical" evidence="9">
    <location>
        <begin position="325"/>
        <end position="347"/>
    </location>
</feature>
<dbReference type="InterPro" id="IPR017779">
    <property type="entry name" value="ABC_UrtB_bac"/>
</dbReference>
<feature type="transmembrane region" description="Helical" evidence="9">
    <location>
        <begin position="293"/>
        <end position="313"/>
    </location>
</feature>
<keyword evidence="5" id="KW-0029">Amino-acid transport</keyword>
<dbReference type="EMBL" id="SLWY01000033">
    <property type="protein sequence ID" value="TCO76323.1"/>
    <property type="molecule type" value="Genomic_DNA"/>
</dbReference>
<keyword evidence="7 9" id="KW-0472">Membrane</keyword>
<name>A0A4R2KRD5_9GAMM</name>
<dbReference type="NCBIfam" id="TIGR03409">
    <property type="entry name" value="urea_trans_UrtB"/>
    <property type="match status" value="1"/>
</dbReference>
<sequence length="527" mass="54745">MPILLRLTAAVLLLCAAVGARAADPAVDQALANLAADPKALRASVEALGGARGDPRALAVLEALRDGRLSVAGGEVLMRSADGRVLRARDGAAVAEAGSAFGLTNALRRGLGTAVARQQLLATDPQVRLAAAGALAERPSTEVEGLLRELLATEADARVRKALALALAPLDLDSADKARRLAAIGVLAEDGELAARGLLEPIAQGRDPELAQAARRALSRIGERQWLRDQFGNLFFGLSLGSVLLLAALGLAITFGLMGVINMAHGEMLMIGAYATYVVQGLFRQYLPGAFDWYLLAALPAAFVASALVGAAIERTVLRHLYGRPLETLLATFGISLILIQTVRVIFGAQNVEVANPAWLSGGIEVATNLVLPYNRLATIVFAVLVLAGVWTIFQKTRLGLRVRSVTQNRGMAAAMGIDTRRVDTLTFALGSGVAGLGGVALSQLGNVGPELGQAYIIDSFMVVVLGGVGKLAGAVAGALGLGVVNKLLEPAVGAVLGKIALLGFIILFIQKRPQGLFALKGRAVES</sequence>
<dbReference type="Proteomes" id="UP000295765">
    <property type="component" value="Unassembled WGS sequence"/>
</dbReference>
<protein>
    <submittedName>
        <fullName evidence="11">Amino acid/amide ABC transporter membrane protein 1 (HAAT family)</fullName>
    </submittedName>
</protein>
<dbReference type="GO" id="GO:0022857">
    <property type="term" value="F:transmembrane transporter activity"/>
    <property type="evidence" value="ECO:0007669"/>
    <property type="project" value="InterPro"/>
</dbReference>
<evidence type="ECO:0000256" key="4">
    <source>
        <dbReference type="ARBA" id="ARBA00022692"/>
    </source>
</evidence>
<evidence type="ECO:0000256" key="7">
    <source>
        <dbReference type="ARBA" id="ARBA00023136"/>
    </source>
</evidence>
<feature type="transmembrane region" description="Helical" evidence="9">
    <location>
        <begin position="461"/>
        <end position="485"/>
    </location>
</feature>
<dbReference type="GO" id="GO:0005886">
    <property type="term" value="C:plasma membrane"/>
    <property type="evidence" value="ECO:0007669"/>
    <property type="project" value="UniProtKB-SubCell"/>
</dbReference>
<evidence type="ECO:0000313" key="12">
    <source>
        <dbReference type="Proteomes" id="UP000295765"/>
    </source>
</evidence>
<dbReference type="AlphaFoldDB" id="A0A4R2KRD5"/>
<comment type="similarity">
    <text evidence="8">Belongs to the binding-protein-dependent transport system permease family. LivHM subfamily.</text>
</comment>
<feature type="transmembrane region" description="Helical" evidence="9">
    <location>
        <begin position="234"/>
        <end position="261"/>
    </location>
</feature>
<evidence type="ECO:0000256" key="2">
    <source>
        <dbReference type="ARBA" id="ARBA00022448"/>
    </source>
</evidence>